<accession>A0ABQ6NIP9</accession>
<dbReference type="Proteomes" id="UP001285921">
    <property type="component" value="Unassembled WGS sequence"/>
</dbReference>
<dbReference type="RefSeq" id="WP_201008026.1">
    <property type="nucleotide sequence ID" value="NZ_BTCL01000004.1"/>
</dbReference>
<dbReference type="EMBL" id="BTCL01000004">
    <property type="protein sequence ID" value="GMK44359.1"/>
    <property type="molecule type" value="Genomic_DNA"/>
</dbReference>
<feature type="transmembrane region" description="Helical" evidence="1">
    <location>
        <begin position="105"/>
        <end position="122"/>
    </location>
</feature>
<evidence type="ECO:0000313" key="2">
    <source>
        <dbReference type="EMBL" id="GMK44359.1"/>
    </source>
</evidence>
<evidence type="ECO:0000313" key="3">
    <source>
        <dbReference type="Proteomes" id="UP001285921"/>
    </source>
</evidence>
<keyword evidence="1" id="KW-1133">Transmembrane helix</keyword>
<keyword evidence="3" id="KW-1185">Reference proteome</keyword>
<evidence type="ECO:0000256" key="1">
    <source>
        <dbReference type="SAM" id="Phobius"/>
    </source>
</evidence>
<protein>
    <submittedName>
        <fullName evidence="2">Uncharacterized protein</fullName>
    </submittedName>
</protein>
<organism evidence="2 3">
    <name type="scientific">Paenibacillus glycanilyticus</name>
    <dbReference type="NCBI Taxonomy" id="126569"/>
    <lineage>
        <taxon>Bacteria</taxon>
        <taxon>Bacillati</taxon>
        <taxon>Bacillota</taxon>
        <taxon>Bacilli</taxon>
        <taxon>Bacillales</taxon>
        <taxon>Paenibacillaceae</taxon>
        <taxon>Paenibacillus</taxon>
    </lineage>
</organism>
<comment type="caution">
    <text evidence="2">The sequence shown here is derived from an EMBL/GenBank/DDBJ whole genome shotgun (WGS) entry which is preliminary data.</text>
</comment>
<proteinExistence type="predicted"/>
<name>A0ABQ6NIP9_9BACL</name>
<sequence>MQEIYPISHHTVYPYIGRRVSAVTHDGRHFIGTIKGVEDGKLIVEDCTFDRKPLTLSSVRNGKPSKKQTRSKHKARLSNYGYGYDGYGGGYGGYGGGCGFGGDCFFFPFAILASLFILPFFFI</sequence>
<keyword evidence="1" id="KW-0472">Membrane</keyword>
<gene>
    <name evidence="2" type="ORF">PghCCS26_14870</name>
</gene>
<reference evidence="2 3" key="1">
    <citation type="submission" date="2023-05" db="EMBL/GenBank/DDBJ databases">
        <title>Draft genome of Paenibacillus sp. CCS26.</title>
        <authorList>
            <person name="Akita H."/>
            <person name="Shinto Y."/>
            <person name="Kimura Z."/>
        </authorList>
    </citation>
    <scope>NUCLEOTIDE SEQUENCE [LARGE SCALE GENOMIC DNA]</scope>
    <source>
        <strain evidence="2 3">CCS26</strain>
    </source>
</reference>
<keyword evidence="1" id="KW-0812">Transmembrane</keyword>